<dbReference type="RefSeq" id="WP_162672472.1">
    <property type="nucleotide sequence ID" value="NZ_LR593886.1"/>
</dbReference>
<gene>
    <name evidence="2" type="ORF">SOIL9_78230</name>
</gene>
<reference evidence="2 3" key="1">
    <citation type="submission" date="2019-05" db="EMBL/GenBank/DDBJ databases">
        <authorList>
            <consortium name="Science for Life Laboratories"/>
        </authorList>
    </citation>
    <scope>NUCLEOTIDE SEQUENCE [LARGE SCALE GENOMIC DNA]</scope>
    <source>
        <strain evidence="2">Soil9</strain>
    </source>
</reference>
<dbReference type="AlphaFoldDB" id="A0A6P2DL92"/>
<evidence type="ECO:0000313" key="3">
    <source>
        <dbReference type="Proteomes" id="UP000464178"/>
    </source>
</evidence>
<name>A0A6P2DL92_9BACT</name>
<keyword evidence="1" id="KW-0732">Signal</keyword>
<protein>
    <submittedName>
        <fullName evidence="2">Uncharacterized protein</fullName>
    </submittedName>
</protein>
<evidence type="ECO:0000256" key="1">
    <source>
        <dbReference type="SAM" id="SignalP"/>
    </source>
</evidence>
<organism evidence="2 3">
    <name type="scientific">Gemmata massiliana</name>
    <dbReference type="NCBI Taxonomy" id="1210884"/>
    <lineage>
        <taxon>Bacteria</taxon>
        <taxon>Pseudomonadati</taxon>
        <taxon>Planctomycetota</taxon>
        <taxon>Planctomycetia</taxon>
        <taxon>Gemmatales</taxon>
        <taxon>Gemmataceae</taxon>
        <taxon>Gemmata</taxon>
    </lineage>
</organism>
<dbReference type="EMBL" id="LR593886">
    <property type="protein sequence ID" value="VTS01518.1"/>
    <property type="molecule type" value="Genomic_DNA"/>
</dbReference>
<sequence>MRLVLASFLLLAPTFATAQDPPAVPTIKLPPPQKTPAGKLGKLKVETTGKYVRWIAPHGLDIDPTDNGRVLYYSGLPGTYELIAYTAAGDVPSEPVRTTVTIGDGTPVPVDALRTKILDALRGAAGTSEEKAVWVKDLAALYRAAKKTCADKSLTTTDQLKAKLREAATALLDGDEPLKEVRQVVAGELAALFAGDQLTDANRDAAAALFVKLAAVLEAL</sequence>
<feature type="signal peptide" evidence="1">
    <location>
        <begin position="1"/>
        <end position="18"/>
    </location>
</feature>
<accession>A0A6P2DL92</accession>
<dbReference type="Proteomes" id="UP000464178">
    <property type="component" value="Chromosome"/>
</dbReference>
<evidence type="ECO:0000313" key="2">
    <source>
        <dbReference type="EMBL" id="VTS01518.1"/>
    </source>
</evidence>
<dbReference type="KEGG" id="gms:SOIL9_78230"/>
<keyword evidence="3" id="KW-1185">Reference proteome</keyword>
<proteinExistence type="predicted"/>
<feature type="chain" id="PRO_5026750913" evidence="1">
    <location>
        <begin position="19"/>
        <end position="220"/>
    </location>
</feature>